<feature type="compositionally biased region" description="Basic and acidic residues" evidence="1">
    <location>
        <begin position="61"/>
        <end position="71"/>
    </location>
</feature>
<dbReference type="EMBL" id="MHUL01000010">
    <property type="protein sequence ID" value="OHA77285.1"/>
    <property type="molecule type" value="Genomic_DNA"/>
</dbReference>
<proteinExistence type="predicted"/>
<feature type="compositionally biased region" description="Basic residues" evidence="1">
    <location>
        <begin position="51"/>
        <end position="60"/>
    </location>
</feature>
<evidence type="ECO:0000256" key="1">
    <source>
        <dbReference type="SAM" id="MobiDB-lite"/>
    </source>
</evidence>
<name>A0A1G2RWS4_9BACT</name>
<sequence length="71" mass="7756">MELPPMFSHTPATSEPLQAPVNPDGGKGQLLTGYAWPKQDQSAFAVSGRIVAKRNNKPKKNIKESPREKAL</sequence>
<gene>
    <name evidence="2" type="ORF">A3J30_03745</name>
</gene>
<accession>A0A1G2RWS4</accession>
<feature type="region of interest" description="Disordered" evidence="1">
    <location>
        <begin position="48"/>
        <end position="71"/>
    </location>
</feature>
<protein>
    <submittedName>
        <fullName evidence="2">Uncharacterized protein</fullName>
    </submittedName>
</protein>
<feature type="region of interest" description="Disordered" evidence="1">
    <location>
        <begin position="1"/>
        <end position="32"/>
    </location>
</feature>
<evidence type="ECO:0000313" key="2">
    <source>
        <dbReference type="EMBL" id="OHA77285.1"/>
    </source>
</evidence>
<comment type="caution">
    <text evidence="2">The sequence shown here is derived from an EMBL/GenBank/DDBJ whole genome shotgun (WGS) entry which is preliminary data.</text>
</comment>
<reference evidence="2 3" key="1">
    <citation type="journal article" date="2016" name="Nat. Commun.">
        <title>Thousands of microbial genomes shed light on interconnected biogeochemical processes in an aquifer system.</title>
        <authorList>
            <person name="Anantharaman K."/>
            <person name="Brown C.T."/>
            <person name="Hug L.A."/>
            <person name="Sharon I."/>
            <person name="Castelle C.J."/>
            <person name="Probst A.J."/>
            <person name="Thomas B.C."/>
            <person name="Singh A."/>
            <person name="Wilkins M.J."/>
            <person name="Karaoz U."/>
            <person name="Brodie E.L."/>
            <person name="Williams K.H."/>
            <person name="Hubbard S.S."/>
            <person name="Banfield J.F."/>
        </authorList>
    </citation>
    <scope>NUCLEOTIDE SEQUENCE [LARGE SCALE GENOMIC DNA]</scope>
</reference>
<evidence type="ECO:0000313" key="3">
    <source>
        <dbReference type="Proteomes" id="UP000178222"/>
    </source>
</evidence>
<organism evidence="2 3">
    <name type="scientific">Candidatus Wildermuthbacteria bacterium RIFCSPLOWO2_02_FULL_47_9c</name>
    <dbReference type="NCBI Taxonomy" id="1802466"/>
    <lineage>
        <taxon>Bacteria</taxon>
        <taxon>Candidatus Wildermuthiibacteriota</taxon>
    </lineage>
</organism>
<dbReference type="Proteomes" id="UP000178222">
    <property type="component" value="Unassembled WGS sequence"/>
</dbReference>
<dbReference type="AlphaFoldDB" id="A0A1G2RWS4"/>